<reference evidence="1" key="1">
    <citation type="submission" date="2020-10" db="EMBL/GenBank/DDBJ databases">
        <authorList>
            <person name="Gilroy R."/>
        </authorList>
    </citation>
    <scope>NUCLEOTIDE SEQUENCE</scope>
    <source>
        <strain evidence="1">CHK33-4379</strain>
    </source>
</reference>
<dbReference type="AlphaFoldDB" id="A0A9D1GUS5"/>
<sequence length="136" mass="15488">MITQICRHIKNYFEYEFHPGSYTVSDGKISPWDFLSEGDFYRISGSRYNDGVHRHPASDLKDESFEGIVSLMALPDGFLKTVSEIESYCSADNTSSSPYLSESFGGYSYTRLTGSDGVGIPWQRAFKSRLNEWRKI</sequence>
<accession>A0A9D1GUS5</accession>
<proteinExistence type="predicted"/>
<reference evidence="1" key="2">
    <citation type="journal article" date="2021" name="PeerJ">
        <title>Extensive microbial diversity within the chicken gut microbiome revealed by metagenomics and culture.</title>
        <authorList>
            <person name="Gilroy R."/>
            <person name="Ravi A."/>
            <person name="Getino M."/>
            <person name="Pursley I."/>
            <person name="Horton D.L."/>
            <person name="Alikhan N.F."/>
            <person name="Baker D."/>
            <person name="Gharbi K."/>
            <person name="Hall N."/>
            <person name="Watson M."/>
            <person name="Adriaenssens E.M."/>
            <person name="Foster-Nyarko E."/>
            <person name="Jarju S."/>
            <person name="Secka A."/>
            <person name="Antonio M."/>
            <person name="Oren A."/>
            <person name="Chaudhuri R.R."/>
            <person name="La Ragione R."/>
            <person name="Hildebrand F."/>
            <person name="Pallen M.J."/>
        </authorList>
    </citation>
    <scope>NUCLEOTIDE SEQUENCE</scope>
    <source>
        <strain evidence="1">CHK33-4379</strain>
    </source>
</reference>
<protein>
    <submittedName>
        <fullName evidence="1">Uncharacterized protein</fullName>
    </submittedName>
</protein>
<gene>
    <name evidence="1" type="ORF">IAC39_07625</name>
</gene>
<evidence type="ECO:0000313" key="1">
    <source>
        <dbReference type="EMBL" id="HIT59561.1"/>
    </source>
</evidence>
<name>A0A9D1GUS5_9FIRM</name>
<evidence type="ECO:0000313" key="2">
    <source>
        <dbReference type="Proteomes" id="UP000824136"/>
    </source>
</evidence>
<comment type="caution">
    <text evidence="1">The sequence shown here is derived from an EMBL/GenBank/DDBJ whole genome shotgun (WGS) entry which is preliminary data.</text>
</comment>
<dbReference type="EMBL" id="DVLL01000023">
    <property type="protein sequence ID" value="HIT59561.1"/>
    <property type="molecule type" value="Genomic_DNA"/>
</dbReference>
<organism evidence="1 2">
    <name type="scientific">Candidatus Faeciplasma pullistercoris</name>
    <dbReference type="NCBI Taxonomy" id="2840800"/>
    <lineage>
        <taxon>Bacteria</taxon>
        <taxon>Bacillati</taxon>
        <taxon>Bacillota</taxon>
        <taxon>Clostridia</taxon>
        <taxon>Eubacteriales</taxon>
        <taxon>Oscillospiraceae</taxon>
        <taxon>Oscillospiraceae incertae sedis</taxon>
        <taxon>Candidatus Faeciplasma</taxon>
    </lineage>
</organism>
<dbReference type="Proteomes" id="UP000824136">
    <property type="component" value="Unassembled WGS sequence"/>
</dbReference>